<keyword evidence="2" id="KW-1185">Reference proteome</keyword>
<gene>
    <name evidence="1" type="ORF">Srubr_34580</name>
</gene>
<organism evidence="1 2">
    <name type="scientific">Streptomyces rubradiris</name>
    <name type="common">Streptomyces achromogenes subsp. rubradiris</name>
    <dbReference type="NCBI Taxonomy" id="285531"/>
    <lineage>
        <taxon>Bacteria</taxon>
        <taxon>Bacillati</taxon>
        <taxon>Actinomycetota</taxon>
        <taxon>Actinomycetes</taxon>
        <taxon>Kitasatosporales</taxon>
        <taxon>Streptomycetaceae</taxon>
        <taxon>Streptomyces</taxon>
    </lineage>
</organism>
<accession>A0ABQ3RCT0</accession>
<reference evidence="2" key="1">
    <citation type="submission" date="2023-07" db="EMBL/GenBank/DDBJ databases">
        <title>Whole genome shotgun sequence of Streptomyces achromogenes subsp. rubradiris NBRC 14000.</title>
        <authorList>
            <person name="Komaki H."/>
            <person name="Tamura T."/>
        </authorList>
    </citation>
    <scope>NUCLEOTIDE SEQUENCE [LARGE SCALE GENOMIC DNA]</scope>
    <source>
        <strain evidence="2">NBRC 14000</strain>
    </source>
</reference>
<evidence type="ECO:0000313" key="1">
    <source>
        <dbReference type="EMBL" id="GHI53612.1"/>
    </source>
</evidence>
<dbReference type="Proteomes" id="UP000646738">
    <property type="component" value="Unassembled WGS sequence"/>
</dbReference>
<comment type="caution">
    <text evidence="1">The sequence shown here is derived from an EMBL/GenBank/DDBJ whole genome shotgun (WGS) entry which is preliminary data.</text>
</comment>
<evidence type="ECO:0000313" key="2">
    <source>
        <dbReference type="Proteomes" id="UP000646738"/>
    </source>
</evidence>
<sequence>MSPSDVGFDHRLVQTGVIGHANSDHPVILPMDAYELDLWRKAHPSYT</sequence>
<protein>
    <submittedName>
        <fullName evidence="1">Uncharacterized protein</fullName>
    </submittedName>
</protein>
<dbReference type="RefSeq" id="WP_189989327.1">
    <property type="nucleotide sequence ID" value="NZ_BNCB01000001.1"/>
</dbReference>
<name>A0ABQ3RCT0_STRRR</name>
<proteinExistence type="predicted"/>
<dbReference type="EMBL" id="BNEA01000015">
    <property type="protein sequence ID" value="GHI53612.1"/>
    <property type="molecule type" value="Genomic_DNA"/>
</dbReference>